<dbReference type="InterPro" id="IPR011009">
    <property type="entry name" value="Kinase-like_dom_sf"/>
</dbReference>
<keyword evidence="11 21" id="KW-1133">Transmembrane helix</keyword>
<sequence>MASTTLLFLLLSAFCVAAEAQQRGSNISRGSSLTPTSNSFWLSPNRLYAFGFYKQGDGYYVGIFLNGIPQKTVVWTANRDDPPVPSNVTLHFTSEGRLRLQTQAQQKEIVNSASASSASMLDSGNFVLYNSDGDMVWQSFDLPTDTLLLGQRLSAGKELFSIVSETNPSTGMFRLKMQHDGNLVQYPVKTPDTETYAYYATNTGGVGDNVTLHLDGGGHLYLVNTNGFNIVNITDGGYDNENLYLLRIDPDGIFKLYSHDLGQNGSWSILWRSSNDKCAPKGLCGVNGFCVVLDDRRGCECLPGFDFVVASNWSLGCIRNFQEEICKSKDGSTKFTMSTLENTWWEDASYSALSLSTQEDCEQACLEDCNCEAALFEDGSCKKQRLPLRFGRRSLSDSNILFVKVGSPEVSRQGSKKELRTNILVISVSLASFTLIILAISGVLIHRKNLLAYKKISETGNVGLTEDVALRSFTYMELEKVTNCFKEEIGKGASGTVYKGAISNGQRIVAVKKQEKVLAEWQREFQNELKVLGRTHHRNLVRLLGYCLDGRNRLLVYEYMSNGSLADLLFTPAKQPCWVERVRIALNVAKGVLYLHEECETQIIHCDIKPQNILMDEYRCAKISDFGLAKLLMHDQTNTFTGIRGTRGYVAPEWHRKLAVTVKADVYSYGIVLLETICCRRNVDWSLPEEEAILEEWVYHCLEAGELGKLVGDEEVDKRQLERMVKVGLWCILDEPSLRPSMNKVLLILEGTVDIPVPPSPGSFLSSI</sequence>
<dbReference type="InterPro" id="IPR000719">
    <property type="entry name" value="Prot_kinase_dom"/>
</dbReference>
<dbReference type="InterPro" id="IPR000742">
    <property type="entry name" value="EGF"/>
</dbReference>
<feature type="domain" description="Apple" evidence="26">
    <location>
        <begin position="326"/>
        <end position="407"/>
    </location>
</feature>
<keyword evidence="6 22" id="KW-0732">Signal</keyword>
<evidence type="ECO:0000256" key="6">
    <source>
        <dbReference type="ARBA" id="ARBA00022729"/>
    </source>
</evidence>
<dbReference type="EC" id="2.7.11.1" evidence="18"/>
<evidence type="ECO:0000313" key="28">
    <source>
        <dbReference type="Proteomes" id="UP000009183"/>
    </source>
</evidence>
<evidence type="ECO:0000313" key="27">
    <source>
        <dbReference type="EMBL" id="CCB60437.1"/>
    </source>
</evidence>
<dbReference type="PROSITE" id="PS00108">
    <property type="entry name" value="PROTEIN_KINASE_ST"/>
    <property type="match status" value="1"/>
</dbReference>
<evidence type="ECO:0000256" key="22">
    <source>
        <dbReference type="SAM" id="SignalP"/>
    </source>
</evidence>
<keyword evidence="3 19" id="KW-0245">EGF-like domain</keyword>
<keyword evidence="13" id="KW-1015">Disulfide bond</keyword>
<dbReference type="PROSITE" id="PS50927">
    <property type="entry name" value="BULB_LECTIN"/>
    <property type="match status" value="1"/>
</dbReference>
<dbReference type="OrthoDB" id="758220at2759"/>
<evidence type="ECO:0000256" key="12">
    <source>
        <dbReference type="ARBA" id="ARBA00023136"/>
    </source>
</evidence>
<dbReference type="Pfam" id="PF00069">
    <property type="entry name" value="Pkinase"/>
    <property type="match status" value="1"/>
</dbReference>
<evidence type="ECO:0000256" key="5">
    <source>
        <dbReference type="ARBA" id="ARBA00022692"/>
    </source>
</evidence>
<dbReference type="FunFam" id="1.10.510.10:FF:000237">
    <property type="entry name" value="G-type lectin S-receptor-like serine/threonine-protein kinase"/>
    <property type="match status" value="1"/>
</dbReference>
<dbReference type="ExpressionAtlas" id="F6I0H1">
    <property type="expression patterns" value="baseline"/>
</dbReference>
<dbReference type="Gramene" id="Vitis04g01881.t01">
    <property type="protein sequence ID" value="Vitis04g01881.t01.CDS"/>
    <property type="gene ID" value="Vitis04g01881"/>
</dbReference>
<dbReference type="GO" id="GO:0004674">
    <property type="term" value="F:protein serine/threonine kinase activity"/>
    <property type="evidence" value="ECO:0007669"/>
    <property type="project" value="UniProtKB-KW"/>
</dbReference>
<evidence type="ECO:0000256" key="21">
    <source>
        <dbReference type="SAM" id="Phobius"/>
    </source>
</evidence>
<organism evidence="27 28">
    <name type="scientific">Vitis vinifera</name>
    <name type="common">Grape</name>
    <dbReference type="NCBI Taxonomy" id="29760"/>
    <lineage>
        <taxon>Eukaryota</taxon>
        <taxon>Viridiplantae</taxon>
        <taxon>Streptophyta</taxon>
        <taxon>Embryophyta</taxon>
        <taxon>Tracheophyta</taxon>
        <taxon>Spermatophyta</taxon>
        <taxon>Magnoliopsida</taxon>
        <taxon>eudicotyledons</taxon>
        <taxon>Gunneridae</taxon>
        <taxon>Pentapetalae</taxon>
        <taxon>rosids</taxon>
        <taxon>Vitales</taxon>
        <taxon>Vitaceae</taxon>
        <taxon>Viteae</taxon>
        <taxon>Vitis</taxon>
    </lineage>
</organism>
<keyword evidence="7" id="KW-0430">Lectin</keyword>
<evidence type="ECO:0000256" key="17">
    <source>
        <dbReference type="ARBA" id="ARBA00048679"/>
    </source>
</evidence>
<dbReference type="InterPro" id="IPR000858">
    <property type="entry name" value="S_locus_glycoprot_dom"/>
</dbReference>
<feature type="signal peptide" evidence="22">
    <location>
        <begin position="1"/>
        <end position="20"/>
    </location>
</feature>
<evidence type="ECO:0000256" key="7">
    <source>
        <dbReference type="ARBA" id="ARBA00022734"/>
    </source>
</evidence>
<dbReference type="PROSITE" id="PS50026">
    <property type="entry name" value="EGF_3"/>
    <property type="match status" value="1"/>
</dbReference>
<dbReference type="SUPFAM" id="SSF51110">
    <property type="entry name" value="alpha-D-mannose-specific plant lectins"/>
    <property type="match status" value="2"/>
</dbReference>
<feature type="transmembrane region" description="Helical" evidence="21">
    <location>
        <begin position="423"/>
        <end position="445"/>
    </location>
</feature>
<dbReference type="Pfam" id="PF00954">
    <property type="entry name" value="S_locus_glycop"/>
    <property type="match status" value="1"/>
</dbReference>
<feature type="domain" description="EGF-like" evidence="24">
    <location>
        <begin position="274"/>
        <end position="311"/>
    </location>
</feature>
<dbReference type="SMR" id="F6I0H1"/>
<feature type="chain" id="PRO_5003338065" description="Receptor-like serine/threonine-protein kinase" evidence="22">
    <location>
        <begin position="21"/>
        <end position="768"/>
    </location>
</feature>
<keyword evidence="15" id="KW-0325">Glycoprotein</keyword>
<keyword evidence="12 21" id="KW-0472">Membrane</keyword>
<name>F6I0H1_VITVI</name>
<dbReference type="InterPro" id="IPR024171">
    <property type="entry name" value="SRK-like_kinase"/>
</dbReference>
<dbReference type="Gene3D" id="3.30.200.20">
    <property type="entry name" value="Phosphorylase Kinase, domain 1"/>
    <property type="match status" value="1"/>
</dbReference>
<dbReference type="GO" id="GO:0004672">
    <property type="term" value="F:protein kinase activity"/>
    <property type="evidence" value="ECO:0000318"/>
    <property type="project" value="GO_Central"/>
</dbReference>
<evidence type="ECO:0000256" key="19">
    <source>
        <dbReference type="PROSITE-ProRule" id="PRU00076"/>
    </source>
</evidence>
<dbReference type="KEGG" id="vvi:100248793"/>
<dbReference type="SMART" id="SM00108">
    <property type="entry name" value="B_lectin"/>
    <property type="match status" value="2"/>
</dbReference>
<dbReference type="InParanoid" id="F6I0H1"/>
<evidence type="ECO:0000256" key="10">
    <source>
        <dbReference type="ARBA" id="ARBA00022840"/>
    </source>
</evidence>
<comment type="similarity">
    <text evidence="18">Belongs to the protein kinase superfamily. Ser/Thr protein kinase family.</text>
</comment>
<comment type="subcellular location">
    <subcellularLocation>
        <location evidence="1">Membrane</location>
        <topology evidence="1">Single-pass type I membrane protein</topology>
    </subcellularLocation>
</comment>
<evidence type="ECO:0000256" key="9">
    <source>
        <dbReference type="ARBA" id="ARBA00022777"/>
    </source>
</evidence>
<dbReference type="GO" id="GO:0005524">
    <property type="term" value="F:ATP binding"/>
    <property type="evidence" value="ECO:0007669"/>
    <property type="project" value="UniProtKB-UniRule"/>
</dbReference>
<dbReference type="InterPro" id="IPR003609">
    <property type="entry name" value="Pan_app"/>
</dbReference>
<evidence type="ECO:0000256" key="8">
    <source>
        <dbReference type="ARBA" id="ARBA00022741"/>
    </source>
</evidence>
<feature type="domain" description="Bulb-type lectin" evidence="25">
    <location>
        <begin position="18"/>
        <end position="141"/>
    </location>
</feature>
<dbReference type="PROSITE" id="PS50011">
    <property type="entry name" value="PROTEIN_KINASE_DOM"/>
    <property type="match status" value="1"/>
</dbReference>
<feature type="binding site" evidence="20">
    <location>
        <position position="513"/>
    </location>
    <ligand>
        <name>ATP</name>
        <dbReference type="ChEBI" id="CHEBI:30616"/>
    </ligand>
</feature>
<evidence type="ECO:0000256" key="18">
    <source>
        <dbReference type="PIRNR" id="PIRNR000641"/>
    </source>
</evidence>
<dbReference type="InterPro" id="IPR008271">
    <property type="entry name" value="Ser/Thr_kinase_AS"/>
</dbReference>
<dbReference type="InterPro" id="IPR001480">
    <property type="entry name" value="Bulb-type_lectin_dom"/>
</dbReference>
<comment type="catalytic activity">
    <reaction evidence="17 18">
        <text>L-seryl-[protein] + ATP = O-phospho-L-seryl-[protein] + ADP + H(+)</text>
        <dbReference type="Rhea" id="RHEA:17989"/>
        <dbReference type="Rhea" id="RHEA-COMP:9863"/>
        <dbReference type="Rhea" id="RHEA-COMP:11604"/>
        <dbReference type="ChEBI" id="CHEBI:15378"/>
        <dbReference type="ChEBI" id="CHEBI:29999"/>
        <dbReference type="ChEBI" id="CHEBI:30616"/>
        <dbReference type="ChEBI" id="CHEBI:83421"/>
        <dbReference type="ChEBI" id="CHEBI:456216"/>
        <dbReference type="EC" id="2.7.11.1"/>
    </reaction>
</comment>
<evidence type="ECO:0000256" key="14">
    <source>
        <dbReference type="ARBA" id="ARBA00023170"/>
    </source>
</evidence>
<dbReference type="GO" id="GO:0106310">
    <property type="term" value="F:protein serine kinase activity"/>
    <property type="evidence" value="ECO:0007669"/>
    <property type="project" value="RHEA"/>
</dbReference>
<gene>
    <name evidence="27" type="ordered locus">VIT_04s0044g00820</name>
</gene>
<evidence type="ECO:0000259" key="25">
    <source>
        <dbReference type="PROSITE" id="PS50927"/>
    </source>
</evidence>
<dbReference type="InterPro" id="IPR017441">
    <property type="entry name" value="Protein_kinase_ATP_BS"/>
</dbReference>
<evidence type="ECO:0000256" key="3">
    <source>
        <dbReference type="ARBA" id="ARBA00022536"/>
    </source>
</evidence>
<protein>
    <recommendedName>
        <fullName evidence="18">Receptor-like serine/threonine-protein kinase</fullName>
        <ecNumber evidence="18">2.7.11.1</ecNumber>
    </recommendedName>
</protein>
<keyword evidence="14" id="KW-0675">Receptor</keyword>
<dbReference type="FunFam" id="2.90.10.10:FF:000013">
    <property type="entry name" value="G-type lectin S-receptor-like serine/threonine-protein kinase LECRK1"/>
    <property type="match status" value="1"/>
</dbReference>
<dbReference type="GO" id="GO:0030246">
    <property type="term" value="F:carbohydrate binding"/>
    <property type="evidence" value="ECO:0007669"/>
    <property type="project" value="UniProtKB-KW"/>
</dbReference>
<keyword evidence="4 18" id="KW-0808">Transferase</keyword>
<dbReference type="PANTHER" id="PTHR47976">
    <property type="entry name" value="G-TYPE LECTIN S-RECEPTOR-LIKE SERINE/THREONINE-PROTEIN KINASE SD2-5"/>
    <property type="match status" value="1"/>
</dbReference>
<reference evidence="28" key="1">
    <citation type="journal article" date="2007" name="Nature">
        <title>The grapevine genome sequence suggests ancestral hexaploidization in major angiosperm phyla.</title>
        <authorList>
            <consortium name="The French-Italian Public Consortium for Grapevine Genome Characterization."/>
            <person name="Jaillon O."/>
            <person name="Aury J.-M."/>
            <person name="Noel B."/>
            <person name="Policriti A."/>
            <person name="Clepet C."/>
            <person name="Casagrande A."/>
            <person name="Choisne N."/>
            <person name="Aubourg S."/>
            <person name="Vitulo N."/>
            <person name="Jubin C."/>
            <person name="Vezzi A."/>
            <person name="Legeai F."/>
            <person name="Hugueney P."/>
            <person name="Dasilva C."/>
            <person name="Horner D."/>
            <person name="Mica E."/>
            <person name="Jublot D."/>
            <person name="Poulain J."/>
            <person name="Bruyere C."/>
            <person name="Billault A."/>
            <person name="Segurens B."/>
            <person name="Gouyvenoux M."/>
            <person name="Ugarte E."/>
            <person name="Cattonaro F."/>
            <person name="Anthouard V."/>
            <person name="Vico V."/>
            <person name="Del Fabbro C."/>
            <person name="Alaux M."/>
            <person name="Di Gaspero G."/>
            <person name="Dumas V."/>
            <person name="Felice N."/>
            <person name="Paillard S."/>
            <person name="Juman I."/>
            <person name="Moroldo M."/>
            <person name="Scalabrin S."/>
            <person name="Canaguier A."/>
            <person name="Le Clainche I."/>
            <person name="Malacrida G."/>
            <person name="Durand E."/>
            <person name="Pesole G."/>
            <person name="Laucou V."/>
            <person name="Chatelet P."/>
            <person name="Merdinoglu D."/>
            <person name="Delledonne M."/>
            <person name="Pezzotti M."/>
            <person name="Lecharny A."/>
            <person name="Scarpelli C."/>
            <person name="Artiguenave F."/>
            <person name="Pe M.E."/>
            <person name="Valle G."/>
            <person name="Morgante M."/>
            <person name="Caboche M."/>
            <person name="Adam-Blondon A.-F."/>
            <person name="Weissenbach J."/>
            <person name="Quetier F."/>
            <person name="Wincker P."/>
        </authorList>
    </citation>
    <scope>NUCLEOTIDE SEQUENCE [LARGE SCALE GENOMIC DNA]</scope>
    <source>
        <strain evidence="28">cv. Pinot noir / PN40024</strain>
    </source>
</reference>
<dbReference type="HOGENOM" id="CLU_000288_116_2_1"/>
<keyword evidence="9 18" id="KW-0418">Kinase</keyword>
<proteinExistence type="inferred from homology"/>
<evidence type="ECO:0000256" key="13">
    <source>
        <dbReference type="ARBA" id="ARBA00023157"/>
    </source>
</evidence>
<keyword evidence="28" id="KW-1185">Reference proteome</keyword>
<dbReference type="InterPro" id="IPR051343">
    <property type="entry name" value="G-type_lectin_kinases/EP1-like"/>
</dbReference>
<dbReference type="Gene3D" id="2.90.10.10">
    <property type="entry name" value="Bulb-type lectin domain"/>
    <property type="match status" value="2"/>
</dbReference>
<dbReference type="PANTHER" id="PTHR47976:SF7">
    <property type="entry name" value="RECEPTOR-LIKE SERINE_THREONINE-PROTEIN KINASE"/>
    <property type="match status" value="1"/>
</dbReference>
<dbReference type="GO" id="GO:0016020">
    <property type="term" value="C:membrane"/>
    <property type="evidence" value="ECO:0007669"/>
    <property type="project" value="UniProtKB-SubCell"/>
</dbReference>
<dbReference type="FunFam" id="3.30.200.20:FF:000059">
    <property type="entry name" value="S-receptor-like serine/threonine-protein kinase"/>
    <property type="match status" value="1"/>
</dbReference>
<dbReference type="FunFam" id="2.90.10.10:FF:000026">
    <property type="entry name" value="Serine/threonine-protein kinase"/>
    <property type="match status" value="1"/>
</dbReference>
<evidence type="ECO:0000259" key="24">
    <source>
        <dbReference type="PROSITE" id="PS50026"/>
    </source>
</evidence>
<dbReference type="GO" id="GO:0048544">
    <property type="term" value="P:recognition of pollen"/>
    <property type="evidence" value="ECO:0007669"/>
    <property type="project" value="InterPro"/>
</dbReference>
<dbReference type="PROSITE" id="PS00107">
    <property type="entry name" value="PROTEIN_KINASE_ATP"/>
    <property type="match status" value="1"/>
</dbReference>
<keyword evidence="10 18" id="KW-0067">ATP-binding</keyword>
<dbReference type="Gene3D" id="1.10.510.10">
    <property type="entry name" value="Transferase(Phosphotransferase) domain 1"/>
    <property type="match status" value="1"/>
</dbReference>
<evidence type="ECO:0000256" key="11">
    <source>
        <dbReference type="ARBA" id="ARBA00022989"/>
    </source>
</evidence>
<dbReference type="Proteomes" id="UP000009183">
    <property type="component" value="Chromosome 4"/>
</dbReference>
<keyword evidence="8 18" id="KW-0547">Nucleotide-binding</keyword>
<accession>F6I0H1</accession>
<dbReference type="eggNOG" id="ENOG502QT6D">
    <property type="taxonomic scope" value="Eukaryota"/>
</dbReference>
<comment type="catalytic activity">
    <reaction evidence="16 18">
        <text>L-threonyl-[protein] + ATP = O-phospho-L-threonyl-[protein] + ADP + H(+)</text>
        <dbReference type="Rhea" id="RHEA:46608"/>
        <dbReference type="Rhea" id="RHEA-COMP:11060"/>
        <dbReference type="Rhea" id="RHEA-COMP:11605"/>
        <dbReference type="ChEBI" id="CHEBI:15378"/>
        <dbReference type="ChEBI" id="CHEBI:30013"/>
        <dbReference type="ChEBI" id="CHEBI:30616"/>
        <dbReference type="ChEBI" id="CHEBI:61977"/>
        <dbReference type="ChEBI" id="CHEBI:456216"/>
        <dbReference type="EC" id="2.7.11.1"/>
    </reaction>
</comment>
<evidence type="ECO:0000256" key="4">
    <source>
        <dbReference type="ARBA" id="ARBA00022679"/>
    </source>
</evidence>
<keyword evidence="5 21" id="KW-0812">Transmembrane</keyword>
<dbReference type="EMBL" id="FN596506">
    <property type="protein sequence ID" value="CCB60437.1"/>
    <property type="molecule type" value="Genomic_DNA"/>
</dbReference>
<feature type="domain" description="Protein kinase" evidence="23">
    <location>
        <begin position="483"/>
        <end position="753"/>
    </location>
</feature>
<dbReference type="AlphaFoldDB" id="F6I0H1"/>
<evidence type="ECO:0000256" key="16">
    <source>
        <dbReference type="ARBA" id="ARBA00047899"/>
    </source>
</evidence>
<evidence type="ECO:0000259" key="26">
    <source>
        <dbReference type="PROSITE" id="PS50948"/>
    </source>
</evidence>
<dbReference type="InterPro" id="IPR036426">
    <property type="entry name" value="Bulb-type_lectin_dom_sf"/>
</dbReference>
<comment type="caution">
    <text evidence="19">Lacks conserved residue(s) required for the propagation of feature annotation.</text>
</comment>
<evidence type="ECO:0000256" key="1">
    <source>
        <dbReference type="ARBA" id="ARBA00004479"/>
    </source>
</evidence>
<evidence type="ECO:0000256" key="2">
    <source>
        <dbReference type="ARBA" id="ARBA00022527"/>
    </source>
</evidence>
<dbReference type="PaxDb" id="29760-VIT_04s0044g00820.t01"/>
<evidence type="ECO:0000259" key="23">
    <source>
        <dbReference type="PROSITE" id="PS50011"/>
    </source>
</evidence>
<dbReference type="SUPFAM" id="SSF56112">
    <property type="entry name" value="Protein kinase-like (PK-like)"/>
    <property type="match status" value="1"/>
</dbReference>
<evidence type="ECO:0000256" key="20">
    <source>
        <dbReference type="PROSITE-ProRule" id="PRU10141"/>
    </source>
</evidence>
<evidence type="ECO:0000256" key="15">
    <source>
        <dbReference type="ARBA" id="ARBA00023180"/>
    </source>
</evidence>
<dbReference type="Pfam" id="PF01453">
    <property type="entry name" value="B_lectin"/>
    <property type="match status" value="1"/>
</dbReference>
<dbReference type="SMART" id="SM00220">
    <property type="entry name" value="S_TKc"/>
    <property type="match status" value="1"/>
</dbReference>
<dbReference type="PIRSF" id="PIRSF000641">
    <property type="entry name" value="SRK"/>
    <property type="match status" value="1"/>
</dbReference>
<dbReference type="PROSITE" id="PS50948">
    <property type="entry name" value="PAN"/>
    <property type="match status" value="1"/>
</dbReference>
<keyword evidence="2 18" id="KW-0723">Serine/threonine-protein kinase</keyword>